<dbReference type="Proteomes" id="UP000887579">
    <property type="component" value="Unplaced"/>
</dbReference>
<sequence length="389" mass="43423">MYSYDPRQETPSPQNNIMHLPFIPAPDYSKTIKQPHPSASQRPSLLRSSPNGTTTNGSNLTIFTDFNQHDHIVDLTNGKMIQPEDFSKPPKPAVQKLSPEEKREQTKNRVLKMLQTQGVPVFPGLTGPKLRSTRPPPSIQQQPLNASTPTSNYPPPNSNSNSNFHQAQPAQAVDPNANIGITKAYIKHLENHRKFDTMKNFQSCENCPICKQMISEIDIIVKQKHPRTNGSTSTTAPTSNNHHQSLITSGKAFEPLSILEEDEPDEYVDEINSVGIAPPPPQGYTYVGNGNYPSTSKNGSLESRHRYTNNNGHQHNHEASVGSEPSEDVMTARARDDWNADHPNQLSIKYGETLRVLKMGQDFTCCQNIHNEKGWVPNTFLYHMPSGSF</sequence>
<organism evidence="1 2">
    <name type="scientific">Panagrolaimus sp. ES5</name>
    <dbReference type="NCBI Taxonomy" id="591445"/>
    <lineage>
        <taxon>Eukaryota</taxon>
        <taxon>Metazoa</taxon>
        <taxon>Ecdysozoa</taxon>
        <taxon>Nematoda</taxon>
        <taxon>Chromadorea</taxon>
        <taxon>Rhabditida</taxon>
        <taxon>Tylenchina</taxon>
        <taxon>Panagrolaimomorpha</taxon>
        <taxon>Panagrolaimoidea</taxon>
        <taxon>Panagrolaimidae</taxon>
        <taxon>Panagrolaimus</taxon>
    </lineage>
</organism>
<proteinExistence type="predicted"/>
<reference evidence="2" key="1">
    <citation type="submission" date="2022-11" db="UniProtKB">
        <authorList>
            <consortium name="WormBaseParasite"/>
        </authorList>
    </citation>
    <scope>IDENTIFICATION</scope>
</reference>
<accession>A0AC34F0P2</accession>
<protein>
    <submittedName>
        <fullName evidence="2">SH3 domain-containing protein</fullName>
    </submittedName>
</protein>
<evidence type="ECO:0000313" key="2">
    <source>
        <dbReference type="WBParaSite" id="ES5_v2.g10547.t1"/>
    </source>
</evidence>
<evidence type="ECO:0000313" key="1">
    <source>
        <dbReference type="Proteomes" id="UP000887579"/>
    </source>
</evidence>
<dbReference type="WBParaSite" id="ES5_v2.g10547.t1">
    <property type="protein sequence ID" value="ES5_v2.g10547.t1"/>
    <property type="gene ID" value="ES5_v2.g10547"/>
</dbReference>
<name>A0AC34F0P2_9BILA</name>